<dbReference type="InterPro" id="IPR010737">
    <property type="entry name" value="4-carb_acid_sugar_kinase_N"/>
</dbReference>
<sequence length="429" mass="44197">MPDETRAGPAFDTGVIADDLTGGLLVAGFLEAAGIRCPLFTAPEPLFAPPGTPACVIARRIRLAPAEQAVTAFEVAARTLLSHRPRQLYYKYCATFDSTDAGNIGPCAEALLRMTGADRLGFCPAFPAVGITLYQGYMFLRGELLSESPKRHDPVTPMPDPHIPRVLGRQTGHCVGLVPHAVLAEGAAAVRAHVDRLAARGRRFLVFDALDDRDVAVCAEVTAGWPAMTGGDTLAHLAPAARGLGGGQPYRAPPVAGPGAVIAGSCGPATLQQLARFAAHRPLRRLDLVAAAANPGAAVGAALDWAGRHIGAGPVALAISDAPEGVAATQAVLGRDEAARLGERLCAELAAGLFRLGLRRFVVAGGETSGAVAEALGIERLDAPPPGRLGGGLCHAAAPEPMGLFFKAGKMGPPDLFLEALATMETPDG</sequence>
<protein>
    <submittedName>
        <fullName evidence="9">Four-carbon acid sugar kinase family protein</fullName>
    </submittedName>
</protein>
<keyword evidence="5" id="KW-0067">ATP-binding</keyword>
<dbReference type="Gene3D" id="3.40.980.20">
    <property type="entry name" value="Four-carbon acid sugar kinase, nucleotide binding domain"/>
    <property type="match status" value="1"/>
</dbReference>
<keyword evidence="10" id="KW-1185">Reference proteome</keyword>
<dbReference type="EMBL" id="BSYI01000050">
    <property type="protein sequence ID" value="GMG85078.1"/>
    <property type="molecule type" value="Genomic_DNA"/>
</dbReference>
<dbReference type="GO" id="GO:0016301">
    <property type="term" value="F:kinase activity"/>
    <property type="evidence" value="ECO:0007669"/>
    <property type="project" value="UniProtKB-KW"/>
</dbReference>
<reference evidence="9 10" key="1">
    <citation type="submission" date="2023-04" db="EMBL/GenBank/DDBJ databases">
        <title>Marinoamorphus aggregata gen. nov., sp. Nov., isolate from tissue of brittle star Ophioplocus japonicus.</title>
        <authorList>
            <person name="Kawano K."/>
            <person name="Sawayama S."/>
            <person name="Nakagawa S."/>
        </authorList>
    </citation>
    <scope>NUCLEOTIDE SEQUENCE [LARGE SCALE GENOMIC DNA]</scope>
    <source>
        <strain evidence="9 10">NKW23</strain>
    </source>
</reference>
<evidence type="ECO:0000313" key="9">
    <source>
        <dbReference type="EMBL" id="GMG85078.1"/>
    </source>
</evidence>
<dbReference type="RefSeq" id="WP_285674320.1">
    <property type="nucleotide sequence ID" value="NZ_BSYI01000050.1"/>
</dbReference>
<evidence type="ECO:0000256" key="3">
    <source>
        <dbReference type="ARBA" id="ARBA00022741"/>
    </source>
</evidence>
<evidence type="ECO:0000256" key="1">
    <source>
        <dbReference type="ARBA" id="ARBA00005715"/>
    </source>
</evidence>
<evidence type="ECO:0000259" key="7">
    <source>
        <dbReference type="Pfam" id="PF07005"/>
    </source>
</evidence>
<comment type="caution">
    <text evidence="9">The sequence shown here is derived from an EMBL/GenBank/DDBJ whole genome shotgun (WGS) entry which is preliminary data.</text>
</comment>
<evidence type="ECO:0000256" key="2">
    <source>
        <dbReference type="ARBA" id="ARBA00022679"/>
    </source>
</evidence>
<comment type="similarity">
    <text evidence="1">Belongs to the four-carbon acid sugar kinase family.</text>
</comment>
<organism evidence="9 10">
    <name type="scientific">Paralimibaculum aggregatum</name>
    <dbReference type="NCBI Taxonomy" id="3036245"/>
    <lineage>
        <taxon>Bacteria</taxon>
        <taxon>Pseudomonadati</taxon>
        <taxon>Pseudomonadota</taxon>
        <taxon>Alphaproteobacteria</taxon>
        <taxon>Rhodobacterales</taxon>
        <taxon>Paracoccaceae</taxon>
        <taxon>Paralimibaculum</taxon>
    </lineage>
</organism>
<gene>
    <name evidence="9" type="ORF">LNKW23_42940</name>
</gene>
<accession>A0ABQ6LSM1</accession>
<keyword evidence="4 9" id="KW-0418">Kinase</keyword>
<dbReference type="SUPFAM" id="SSF142764">
    <property type="entry name" value="YgbK-like"/>
    <property type="match status" value="1"/>
</dbReference>
<evidence type="ECO:0000313" key="10">
    <source>
        <dbReference type="Proteomes" id="UP001239909"/>
    </source>
</evidence>
<evidence type="ECO:0000256" key="6">
    <source>
        <dbReference type="ARBA" id="ARBA00023277"/>
    </source>
</evidence>
<dbReference type="Pfam" id="PF07005">
    <property type="entry name" value="SBD_N"/>
    <property type="match status" value="1"/>
</dbReference>
<proteinExistence type="inferred from homology"/>
<evidence type="ECO:0000259" key="8">
    <source>
        <dbReference type="Pfam" id="PF17042"/>
    </source>
</evidence>
<evidence type="ECO:0000256" key="4">
    <source>
        <dbReference type="ARBA" id="ARBA00022777"/>
    </source>
</evidence>
<dbReference type="InterPro" id="IPR042213">
    <property type="entry name" value="NBD_C_sf"/>
</dbReference>
<keyword evidence="3" id="KW-0547">Nucleotide-binding</keyword>
<evidence type="ECO:0000256" key="5">
    <source>
        <dbReference type="ARBA" id="ARBA00022840"/>
    </source>
</evidence>
<dbReference type="InterPro" id="IPR031475">
    <property type="entry name" value="NBD_C"/>
</dbReference>
<keyword evidence="2" id="KW-0808">Transferase</keyword>
<dbReference type="InterPro" id="IPR037051">
    <property type="entry name" value="4-carb_acid_sugar_kinase_N_sf"/>
</dbReference>
<name>A0ABQ6LSM1_9RHOB</name>
<dbReference type="Proteomes" id="UP001239909">
    <property type="component" value="Unassembled WGS sequence"/>
</dbReference>
<dbReference type="Gene3D" id="3.40.50.10840">
    <property type="entry name" value="Putative sugar-binding, N-terminal domain"/>
    <property type="match status" value="1"/>
</dbReference>
<keyword evidence="6" id="KW-0119">Carbohydrate metabolism</keyword>
<dbReference type="Pfam" id="PF17042">
    <property type="entry name" value="NBD_C"/>
    <property type="match status" value="1"/>
</dbReference>
<feature type="domain" description="Four-carbon acid sugar kinase N-terminal" evidence="7">
    <location>
        <begin position="14"/>
        <end position="231"/>
    </location>
</feature>
<feature type="domain" description="Four-carbon acid sugar kinase nucleotide binding" evidence="8">
    <location>
        <begin position="260"/>
        <end position="417"/>
    </location>
</feature>